<proteinExistence type="predicted"/>
<accession>F0VZ18</accession>
<reference evidence="1" key="2">
    <citation type="submission" date="2011-02" db="EMBL/GenBank/DDBJ databases">
        <authorList>
            <person name="MacLean D."/>
        </authorList>
    </citation>
    <scope>NUCLEOTIDE SEQUENCE</scope>
</reference>
<dbReference type="EMBL" id="FR824046">
    <property type="protein sequence ID" value="CCA14033.1"/>
    <property type="molecule type" value="Genomic_DNA"/>
</dbReference>
<protein>
    <submittedName>
        <fullName evidence="1">AlNc14C1G163 protein</fullName>
    </submittedName>
</protein>
<evidence type="ECO:0000313" key="1">
    <source>
        <dbReference type="EMBL" id="CCA14033.1"/>
    </source>
</evidence>
<organism evidence="1">
    <name type="scientific">Albugo laibachii Nc14</name>
    <dbReference type="NCBI Taxonomy" id="890382"/>
    <lineage>
        <taxon>Eukaryota</taxon>
        <taxon>Sar</taxon>
        <taxon>Stramenopiles</taxon>
        <taxon>Oomycota</taxon>
        <taxon>Peronosporomycetes</taxon>
        <taxon>Albuginales</taxon>
        <taxon>Albuginaceae</taxon>
        <taxon>Albugo</taxon>
    </lineage>
</organism>
<name>F0VZ18_9STRA</name>
<reference evidence="1" key="1">
    <citation type="journal article" date="2011" name="PLoS Biol.">
        <title>Gene gain and loss during evolution of obligate parasitism in the white rust pathogen of Arabidopsis thaliana.</title>
        <authorList>
            <person name="Kemen E."/>
            <person name="Gardiner A."/>
            <person name="Schultz-Larsen T."/>
            <person name="Kemen A.C."/>
            <person name="Balmuth A.L."/>
            <person name="Robert-Seilaniantz A."/>
            <person name="Bailey K."/>
            <person name="Holub E."/>
            <person name="Studholme D.J."/>
            <person name="Maclean D."/>
            <person name="Jones J.D."/>
        </authorList>
    </citation>
    <scope>NUCLEOTIDE SEQUENCE</scope>
</reference>
<sequence length="68" mass="7287">MISLHKFACGCSASLSEAKGRTEVLYHHGLSWYSFRATQNVAEEAPTSCRDVLLDGIVGVVDMGNAAD</sequence>
<dbReference type="HOGENOM" id="CLU_3018248_0_0_1"/>
<gene>
    <name evidence="1" type="primary">AlNc14C1G163</name>
    <name evidence="1" type="ORF">ALNC14_001760</name>
</gene>
<dbReference type="AlphaFoldDB" id="F0VZ18"/>